<dbReference type="Proteomes" id="UP000799441">
    <property type="component" value="Unassembled WGS sequence"/>
</dbReference>
<evidence type="ECO:0000256" key="3">
    <source>
        <dbReference type="SAM" id="MobiDB-lite"/>
    </source>
</evidence>
<dbReference type="EMBL" id="MU003783">
    <property type="protein sequence ID" value="KAF2722334.1"/>
    <property type="molecule type" value="Genomic_DNA"/>
</dbReference>
<comment type="similarity">
    <text evidence="1">In the N-terminal section; belongs to the glycosyltransferase 20 family.</text>
</comment>
<comment type="caution">
    <text evidence="4">The sequence shown here is derived from an EMBL/GenBank/DDBJ whole genome shotgun (WGS) entry which is preliminary data.</text>
</comment>
<dbReference type="PANTHER" id="PTHR10788">
    <property type="entry name" value="TREHALOSE-6-PHOSPHATE SYNTHASE"/>
    <property type="match status" value="1"/>
</dbReference>
<dbReference type="Gene3D" id="3.30.70.1020">
    <property type="entry name" value="Trehalose-6-phosphate phosphatase related protein, domain 2"/>
    <property type="match status" value="1"/>
</dbReference>
<evidence type="ECO:0000313" key="4">
    <source>
        <dbReference type="EMBL" id="KAF2722334.1"/>
    </source>
</evidence>
<dbReference type="InterPro" id="IPR003337">
    <property type="entry name" value="Trehalose_PPase"/>
</dbReference>
<accession>A0A9P4Q9L9</accession>
<dbReference type="NCBIfam" id="TIGR00685">
    <property type="entry name" value="T6PP"/>
    <property type="match status" value="1"/>
</dbReference>
<dbReference type="CDD" id="cd03788">
    <property type="entry name" value="GT20_TPS"/>
    <property type="match status" value="1"/>
</dbReference>
<dbReference type="Gene3D" id="3.40.50.1000">
    <property type="entry name" value="HAD superfamily/HAD-like"/>
    <property type="match status" value="1"/>
</dbReference>
<dbReference type="Pfam" id="PF00982">
    <property type="entry name" value="Glyco_transf_20"/>
    <property type="match status" value="1"/>
</dbReference>
<reference evidence="4" key="1">
    <citation type="journal article" date="2020" name="Stud. Mycol.">
        <title>101 Dothideomycetes genomes: a test case for predicting lifestyles and emergence of pathogens.</title>
        <authorList>
            <person name="Haridas S."/>
            <person name="Albert R."/>
            <person name="Binder M."/>
            <person name="Bloem J."/>
            <person name="Labutti K."/>
            <person name="Salamov A."/>
            <person name="Andreopoulos B."/>
            <person name="Baker S."/>
            <person name="Barry K."/>
            <person name="Bills G."/>
            <person name="Bluhm B."/>
            <person name="Cannon C."/>
            <person name="Castanera R."/>
            <person name="Culley D."/>
            <person name="Daum C."/>
            <person name="Ezra D."/>
            <person name="Gonzalez J."/>
            <person name="Henrissat B."/>
            <person name="Kuo A."/>
            <person name="Liang C."/>
            <person name="Lipzen A."/>
            <person name="Lutzoni F."/>
            <person name="Magnuson J."/>
            <person name="Mondo S."/>
            <person name="Nolan M."/>
            <person name="Ohm R."/>
            <person name="Pangilinan J."/>
            <person name="Park H.-J."/>
            <person name="Ramirez L."/>
            <person name="Alfaro M."/>
            <person name="Sun H."/>
            <person name="Tritt A."/>
            <person name="Yoshinaga Y."/>
            <person name="Zwiers L.-H."/>
            <person name="Turgeon B."/>
            <person name="Goodwin S."/>
            <person name="Spatafora J."/>
            <person name="Crous P."/>
            <person name="Grigoriev I."/>
        </authorList>
    </citation>
    <scope>NUCLEOTIDE SEQUENCE</scope>
    <source>
        <strain evidence="4">CBS 116435</strain>
    </source>
</reference>
<dbReference type="AlphaFoldDB" id="A0A9P4Q9L9"/>
<evidence type="ECO:0000313" key="5">
    <source>
        <dbReference type="Proteomes" id="UP000799441"/>
    </source>
</evidence>
<keyword evidence="5" id="KW-1185">Reference proteome</keyword>
<dbReference type="Pfam" id="PF02358">
    <property type="entry name" value="Trehalose_PPase"/>
    <property type="match status" value="1"/>
</dbReference>
<feature type="region of interest" description="Disordered" evidence="3">
    <location>
        <begin position="1"/>
        <end position="51"/>
    </location>
</feature>
<dbReference type="GO" id="GO:0005992">
    <property type="term" value="P:trehalose biosynthetic process"/>
    <property type="evidence" value="ECO:0007669"/>
    <property type="project" value="InterPro"/>
</dbReference>
<dbReference type="GO" id="GO:0004805">
    <property type="term" value="F:trehalose-phosphatase activity"/>
    <property type="evidence" value="ECO:0007669"/>
    <property type="project" value="TreeGrafter"/>
</dbReference>
<evidence type="ECO:0000256" key="1">
    <source>
        <dbReference type="ARBA" id="ARBA00005409"/>
    </source>
</evidence>
<dbReference type="FunFam" id="3.30.70.1020:FF:000003">
    <property type="entry name" value="Alpha,alpha-trehalose-phosphate synthase subunit Tps2"/>
    <property type="match status" value="1"/>
</dbReference>
<gene>
    <name evidence="4" type="ORF">K431DRAFT_46652</name>
</gene>
<dbReference type="InterPro" id="IPR001830">
    <property type="entry name" value="Glyco_trans_20"/>
</dbReference>
<evidence type="ECO:0000256" key="2">
    <source>
        <dbReference type="ARBA" id="ARBA00006330"/>
    </source>
</evidence>
<dbReference type="FunFam" id="3.40.50.2000:FF:000131">
    <property type="entry name" value="Trehalose-6-phosphate phosphatase"/>
    <property type="match status" value="1"/>
</dbReference>
<name>A0A9P4Q9L9_9PEZI</name>
<dbReference type="PANTHER" id="PTHR10788:SF123">
    <property type="entry name" value="TREHALOSE-PHOSPHATASE"/>
    <property type="match status" value="1"/>
</dbReference>
<dbReference type="InterPro" id="IPR023214">
    <property type="entry name" value="HAD_sf"/>
</dbReference>
<dbReference type="NCBIfam" id="TIGR01484">
    <property type="entry name" value="HAD-SF-IIB"/>
    <property type="match status" value="1"/>
</dbReference>
<feature type="compositionally biased region" description="Polar residues" evidence="3">
    <location>
        <begin position="10"/>
        <end position="38"/>
    </location>
</feature>
<dbReference type="InterPro" id="IPR036412">
    <property type="entry name" value="HAD-like_sf"/>
</dbReference>
<dbReference type="OrthoDB" id="755951at2759"/>
<dbReference type="GO" id="GO:0003825">
    <property type="term" value="F:alpha,alpha-trehalose-phosphate synthase (UDP-forming) activity"/>
    <property type="evidence" value="ECO:0007669"/>
    <property type="project" value="TreeGrafter"/>
</dbReference>
<dbReference type="GO" id="GO:0005829">
    <property type="term" value="C:cytosol"/>
    <property type="evidence" value="ECO:0007669"/>
    <property type="project" value="TreeGrafter"/>
</dbReference>
<dbReference type="SUPFAM" id="SSF56784">
    <property type="entry name" value="HAD-like"/>
    <property type="match status" value="1"/>
</dbReference>
<dbReference type="GO" id="GO:0031505">
    <property type="term" value="P:fungal-type cell wall organization"/>
    <property type="evidence" value="ECO:0007669"/>
    <property type="project" value="TreeGrafter"/>
</dbReference>
<sequence>MSAFEPTGRSPRSSFTSPPQWSTKYVPLDQQTLSSRRPSSPVEASAGARTGEELLRRLSLTETIPKSLQPTQVDPRSAHPGLNLSGNVISATFCMPFKIGYAPGEQWDLVPRHGTSALFDSFAYLSSDDCPWDHTLVGWTGEIDRVASHQGHHKRASADRSTNVAPLNKASAPVPVDSHAKPLQPGETAELHVPLADRQRLVSQLEDGTKGHVAPVWLYDDLDKDDVMTLREQPKWRRYGEHELFTLFHYKQNEPTDGRAVRKAWADYYWMNKAFADTIVRVYKPGDIILVHDYHLLLLPSLLRQRLPNVYIGFFLHIPFPSSEFYRGLSRRKEIMEGVLGANMIGFQAYSYSRHFSSCSTRILGFDSSSAGVDAYGAHVAVDVFPIGINANKTLQEAFESPGIEENMHALKDLYAGRKIIVGRDRLDTVRGVAQKLQAFEIFLERHPEWHGKVVLIQVTSPTSIEDRDEKSDKTANKIMDLVSRINGAYGSLSFAPVQHYPQYLSQEEYFALLRIADLGLITSVRDGMNTTALEYVICQRDNHGPLIISEFSGTAGSLGNAIHINPWDLGGTADAINMALTMPEEDKLISHQRLYNHVMRNSIQTWTDNYLKRLLTNLASFDQSIATPALDRAKLLSQYRKASRRLFMFDYDGTLTPIVRDPSAAIPSDRVIRTLKTLASDPNNSVWIISGRDQAFLDEWMGHISELGLSAEHGSFIRMPNSTVWENLTETFDMVWQKSVMDVFQHYTERTVGSFIERKKIALTWHYRRADPEYGAFMARECQKHIENTIVKKWDVEVMAGKANLEVRPRFVNKGEIARRLVVSYGEGPDSAPDFVFCLGDDFTDEDMFRSLRSSNLPIDHVFAVTVGASSKQTLASWHLLEPSDVISAIALLNGSTDAGNAGAVAVVEGSVPDAKI</sequence>
<organism evidence="4 5">
    <name type="scientific">Polychaeton citri CBS 116435</name>
    <dbReference type="NCBI Taxonomy" id="1314669"/>
    <lineage>
        <taxon>Eukaryota</taxon>
        <taxon>Fungi</taxon>
        <taxon>Dikarya</taxon>
        <taxon>Ascomycota</taxon>
        <taxon>Pezizomycotina</taxon>
        <taxon>Dothideomycetes</taxon>
        <taxon>Dothideomycetidae</taxon>
        <taxon>Capnodiales</taxon>
        <taxon>Capnodiaceae</taxon>
        <taxon>Polychaeton</taxon>
    </lineage>
</organism>
<dbReference type="GO" id="GO:0034605">
    <property type="term" value="P:cellular response to heat"/>
    <property type="evidence" value="ECO:0007669"/>
    <property type="project" value="TreeGrafter"/>
</dbReference>
<dbReference type="InterPro" id="IPR006379">
    <property type="entry name" value="HAD-SF_hydro_IIB"/>
</dbReference>
<protein>
    <submittedName>
        <fullName evidence="4">Glycosyltransferase family 20 protein</fullName>
    </submittedName>
</protein>
<dbReference type="SUPFAM" id="SSF53756">
    <property type="entry name" value="UDP-Glycosyltransferase/glycogen phosphorylase"/>
    <property type="match status" value="1"/>
</dbReference>
<dbReference type="Gene3D" id="3.40.50.2000">
    <property type="entry name" value="Glycogen Phosphorylase B"/>
    <property type="match status" value="2"/>
</dbReference>
<proteinExistence type="inferred from homology"/>
<dbReference type="FunFam" id="3.40.50.2000:FF:000036">
    <property type="entry name" value="Alpha,alpha-trehalose-phosphate synthase subunit Tps2"/>
    <property type="match status" value="1"/>
</dbReference>
<comment type="similarity">
    <text evidence="2">In the C-terminal section; belongs to the trehalose phosphatase family.</text>
</comment>
<dbReference type="CDD" id="cd01627">
    <property type="entry name" value="HAD_TPP"/>
    <property type="match status" value="1"/>
</dbReference>
<dbReference type="GO" id="GO:0005946">
    <property type="term" value="C:alpha,alpha-trehalose-phosphate synthase complex (UDP-forming)"/>
    <property type="evidence" value="ECO:0007669"/>
    <property type="project" value="TreeGrafter"/>
</dbReference>